<dbReference type="AlphaFoldDB" id="X0WJG6"/>
<reference evidence="1" key="1">
    <citation type="journal article" date="2014" name="Front. Microbiol.">
        <title>High frequency of phylogenetically diverse reductive dehalogenase-homologous genes in deep subseafloor sedimentary metagenomes.</title>
        <authorList>
            <person name="Kawai M."/>
            <person name="Futagami T."/>
            <person name="Toyoda A."/>
            <person name="Takaki Y."/>
            <person name="Nishi S."/>
            <person name="Hori S."/>
            <person name="Arai W."/>
            <person name="Tsubouchi T."/>
            <person name="Morono Y."/>
            <person name="Uchiyama I."/>
            <person name="Ito T."/>
            <person name="Fujiyama A."/>
            <person name="Inagaki F."/>
            <person name="Takami H."/>
        </authorList>
    </citation>
    <scope>NUCLEOTIDE SEQUENCE</scope>
    <source>
        <strain evidence="1">Expedition CK06-06</strain>
    </source>
</reference>
<proteinExistence type="predicted"/>
<protein>
    <submittedName>
        <fullName evidence="1">Uncharacterized protein</fullName>
    </submittedName>
</protein>
<sequence>LGLLEPKEHPAEESADIVEIILGNASQVFNCHNGIDYYFFAVRDVQDNPILMTIRIYNPIIHKESNQGYQAQEMKLFDYERLMYYRTKDPPKILT</sequence>
<evidence type="ECO:0000313" key="1">
    <source>
        <dbReference type="EMBL" id="GAG31099.1"/>
    </source>
</evidence>
<gene>
    <name evidence="1" type="ORF">S01H1_64690</name>
</gene>
<dbReference type="EMBL" id="BARS01042650">
    <property type="protein sequence ID" value="GAG31099.1"/>
    <property type="molecule type" value="Genomic_DNA"/>
</dbReference>
<accession>X0WJG6</accession>
<feature type="non-terminal residue" evidence="1">
    <location>
        <position position="1"/>
    </location>
</feature>
<organism evidence="1">
    <name type="scientific">marine sediment metagenome</name>
    <dbReference type="NCBI Taxonomy" id="412755"/>
    <lineage>
        <taxon>unclassified sequences</taxon>
        <taxon>metagenomes</taxon>
        <taxon>ecological metagenomes</taxon>
    </lineage>
</organism>
<comment type="caution">
    <text evidence="1">The sequence shown here is derived from an EMBL/GenBank/DDBJ whole genome shotgun (WGS) entry which is preliminary data.</text>
</comment>
<name>X0WJG6_9ZZZZ</name>